<dbReference type="GO" id="GO:0005634">
    <property type="term" value="C:nucleus"/>
    <property type="evidence" value="ECO:0007669"/>
    <property type="project" value="UniProtKB-SubCell"/>
</dbReference>
<dbReference type="PANTHER" id="PTHR24329">
    <property type="entry name" value="HOMEOBOX PROTEIN ARISTALESS"/>
    <property type="match status" value="1"/>
</dbReference>
<feature type="domain" description="Homeobox" evidence="8">
    <location>
        <begin position="170"/>
        <end position="230"/>
    </location>
</feature>
<dbReference type="Proteomes" id="UP000822476">
    <property type="component" value="Unassembled WGS sequence"/>
</dbReference>
<accession>A0A8S9YWJ7</accession>
<feature type="region of interest" description="Disordered" evidence="7">
    <location>
        <begin position="258"/>
        <end position="285"/>
    </location>
</feature>
<dbReference type="InterPro" id="IPR050649">
    <property type="entry name" value="Paired_Homeobox_TFs"/>
</dbReference>
<dbReference type="PROSITE" id="PS00027">
    <property type="entry name" value="HOMEOBOX_1"/>
    <property type="match status" value="1"/>
</dbReference>
<feature type="DNA-binding region" description="Homeobox" evidence="5">
    <location>
        <begin position="172"/>
        <end position="231"/>
    </location>
</feature>
<reference evidence="9" key="1">
    <citation type="submission" date="2019-07" db="EMBL/GenBank/DDBJ databases">
        <title>Annotation for the trematode Paragonimus miyazaki's.</title>
        <authorList>
            <person name="Choi Y.-J."/>
        </authorList>
    </citation>
    <scope>NUCLEOTIDE SEQUENCE</scope>
    <source>
        <strain evidence="9">Japan</strain>
    </source>
</reference>
<evidence type="ECO:0000313" key="10">
    <source>
        <dbReference type="Proteomes" id="UP000822476"/>
    </source>
</evidence>
<evidence type="ECO:0000256" key="4">
    <source>
        <dbReference type="ARBA" id="ARBA00023242"/>
    </source>
</evidence>
<evidence type="ECO:0000259" key="8">
    <source>
        <dbReference type="PROSITE" id="PS50071"/>
    </source>
</evidence>
<dbReference type="InterPro" id="IPR001356">
    <property type="entry name" value="HD"/>
</dbReference>
<dbReference type="SUPFAM" id="SSF46689">
    <property type="entry name" value="Homeodomain-like"/>
    <property type="match status" value="1"/>
</dbReference>
<evidence type="ECO:0000313" key="9">
    <source>
        <dbReference type="EMBL" id="KAF7257351.1"/>
    </source>
</evidence>
<proteinExistence type="predicted"/>
<evidence type="ECO:0000256" key="5">
    <source>
        <dbReference type="PROSITE-ProRule" id="PRU00108"/>
    </source>
</evidence>
<dbReference type="EMBL" id="JTDE01002451">
    <property type="protein sequence ID" value="KAF7257351.1"/>
    <property type="molecule type" value="Genomic_DNA"/>
</dbReference>
<dbReference type="FunFam" id="1.10.10.60:FF:000182">
    <property type="entry name" value="Paired like homeobox 2B"/>
    <property type="match status" value="1"/>
</dbReference>
<comment type="caution">
    <text evidence="9">The sequence shown here is derived from an EMBL/GenBank/DDBJ whole genome shotgun (WGS) entry which is preliminary data.</text>
</comment>
<dbReference type="PANTHER" id="PTHR24329:SF543">
    <property type="entry name" value="FI01017P-RELATED"/>
    <property type="match status" value="1"/>
</dbReference>
<evidence type="ECO:0000256" key="7">
    <source>
        <dbReference type="SAM" id="MobiDB-lite"/>
    </source>
</evidence>
<dbReference type="AlphaFoldDB" id="A0A8S9YWJ7"/>
<gene>
    <name evidence="9" type="ORF">EG68_04931</name>
</gene>
<sequence>MPVVSRRKYDTSMMVVGCLLTPVAPYHGQHAVRHRLRPRYDMHVSFEEHTINIEKWVDHSENPYKSYQPNGAPRQLIPLVNENSIQTIPASIPYNSSTGLLPGPESTNREMLASLYHKHSSVAAFPHSTTSGELSASNNRCPSVHQCSPTSGLLSTGSTCVSSVPLHERRKQRRIRTTFTSSQLKELERAFQETHYPDIYTREDIALRIDLTEARVQVWFQNRRAKFRKLERSHQPTLQLLPPGQQQSNATAECLNTSQFSEHSDRKSARCTDSQNPAGGKHSAELQNLGDTVGLSCSSEHNKRTMNVFGPNLLHFNQAISSPLRKTPNQDPPEPCEYFNMKSSKIGLHAEADYTNTNLYVNPSWSFDTTLNSPFISSNFKLNSLPDTIGTRYNDTDQDVMNPPGIHPLHHLSQTCMQVDKLILKNQGTHGSETRKEQYVNKKRTSVRRLN</sequence>
<keyword evidence="3 5" id="KW-0371">Homeobox</keyword>
<feature type="region of interest" description="Disordered" evidence="7">
    <location>
        <begin position="427"/>
        <end position="451"/>
    </location>
</feature>
<dbReference type="PROSITE" id="PS50071">
    <property type="entry name" value="HOMEOBOX_2"/>
    <property type="match status" value="1"/>
</dbReference>
<dbReference type="GO" id="GO:0000981">
    <property type="term" value="F:DNA-binding transcription factor activity, RNA polymerase II-specific"/>
    <property type="evidence" value="ECO:0007669"/>
    <property type="project" value="InterPro"/>
</dbReference>
<feature type="compositionally biased region" description="Basic residues" evidence="7">
    <location>
        <begin position="441"/>
        <end position="451"/>
    </location>
</feature>
<protein>
    <recommendedName>
        <fullName evidence="8">Homeobox domain-containing protein</fullName>
    </recommendedName>
</protein>
<comment type="subcellular location">
    <subcellularLocation>
        <location evidence="1 5 6">Nucleus</location>
    </subcellularLocation>
</comment>
<evidence type="ECO:0000256" key="6">
    <source>
        <dbReference type="RuleBase" id="RU000682"/>
    </source>
</evidence>
<dbReference type="Gene3D" id="1.10.10.60">
    <property type="entry name" value="Homeodomain-like"/>
    <property type="match status" value="1"/>
</dbReference>
<dbReference type="SMART" id="SM00389">
    <property type="entry name" value="HOX"/>
    <property type="match status" value="1"/>
</dbReference>
<dbReference type="InterPro" id="IPR017970">
    <property type="entry name" value="Homeobox_CS"/>
</dbReference>
<keyword evidence="4 5" id="KW-0539">Nucleus</keyword>
<dbReference type="OrthoDB" id="6159439at2759"/>
<evidence type="ECO:0000256" key="3">
    <source>
        <dbReference type="ARBA" id="ARBA00023155"/>
    </source>
</evidence>
<dbReference type="InterPro" id="IPR009057">
    <property type="entry name" value="Homeodomain-like_sf"/>
</dbReference>
<name>A0A8S9YWJ7_9TREM</name>
<evidence type="ECO:0000256" key="1">
    <source>
        <dbReference type="ARBA" id="ARBA00004123"/>
    </source>
</evidence>
<keyword evidence="2 5" id="KW-0238">DNA-binding</keyword>
<dbReference type="Pfam" id="PF00046">
    <property type="entry name" value="Homeodomain"/>
    <property type="match status" value="1"/>
</dbReference>
<organism evidence="9 10">
    <name type="scientific">Paragonimus skrjabini miyazakii</name>
    <dbReference type="NCBI Taxonomy" id="59628"/>
    <lineage>
        <taxon>Eukaryota</taxon>
        <taxon>Metazoa</taxon>
        <taxon>Spiralia</taxon>
        <taxon>Lophotrochozoa</taxon>
        <taxon>Platyhelminthes</taxon>
        <taxon>Trematoda</taxon>
        <taxon>Digenea</taxon>
        <taxon>Plagiorchiida</taxon>
        <taxon>Troglotremata</taxon>
        <taxon>Troglotrematidae</taxon>
        <taxon>Paragonimus</taxon>
    </lineage>
</organism>
<dbReference type="GO" id="GO:0000977">
    <property type="term" value="F:RNA polymerase II transcription regulatory region sequence-specific DNA binding"/>
    <property type="evidence" value="ECO:0007669"/>
    <property type="project" value="TreeGrafter"/>
</dbReference>
<keyword evidence="10" id="KW-1185">Reference proteome</keyword>
<dbReference type="CDD" id="cd00086">
    <property type="entry name" value="homeodomain"/>
    <property type="match status" value="1"/>
</dbReference>
<evidence type="ECO:0000256" key="2">
    <source>
        <dbReference type="ARBA" id="ARBA00023125"/>
    </source>
</evidence>